<proteinExistence type="predicted"/>
<evidence type="ECO:0000313" key="2">
    <source>
        <dbReference type="Proteomes" id="UP001634394"/>
    </source>
</evidence>
<reference evidence="1 2" key="1">
    <citation type="submission" date="2024-11" db="EMBL/GenBank/DDBJ databases">
        <title>Chromosome-level genome assembly of the freshwater bivalve Anodonta woodiana.</title>
        <authorList>
            <person name="Chen X."/>
        </authorList>
    </citation>
    <scope>NUCLEOTIDE SEQUENCE [LARGE SCALE GENOMIC DNA]</scope>
    <source>
        <strain evidence="1">MN2024</strain>
        <tissue evidence="1">Gills</tissue>
    </source>
</reference>
<feature type="non-terminal residue" evidence="1">
    <location>
        <position position="59"/>
    </location>
</feature>
<keyword evidence="2" id="KW-1185">Reference proteome</keyword>
<accession>A0ABD3XGC7</accession>
<organism evidence="1 2">
    <name type="scientific">Sinanodonta woodiana</name>
    <name type="common">Chinese pond mussel</name>
    <name type="synonym">Anodonta woodiana</name>
    <dbReference type="NCBI Taxonomy" id="1069815"/>
    <lineage>
        <taxon>Eukaryota</taxon>
        <taxon>Metazoa</taxon>
        <taxon>Spiralia</taxon>
        <taxon>Lophotrochozoa</taxon>
        <taxon>Mollusca</taxon>
        <taxon>Bivalvia</taxon>
        <taxon>Autobranchia</taxon>
        <taxon>Heteroconchia</taxon>
        <taxon>Palaeoheterodonta</taxon>
        <taxon>Unionida</taxon>
        <taxon>Unionoidea</taxon>
        <taxon>Unionidae</taxon>
        <taxon>Unioninae</taxon>
        <taxon>Sinanodonta</taxon>
    </lineage>
</organism>
<gene>
    <name evidence="1" type="ORF">ACJMK2_025223</name>
</gene>
<name>A0ABD3XGC7_SINWO</name>
<protein>
    <submittedName>
        <fullName evidence="1">Uncharacterized protein</fullName>
    </submittedName>
</protein>
<sequence length="59" mass="6697">CYAPRNKYGSSSHNLANNYTITPSTATCIWTDDDQPKRRYNIILYFQRTGGNLHMALSG</sequence>
<evidence type="ECO:0000313" key="1">
    <source>
        <dbReference type="EMBL" id="KAL3885125.1"/>
    </source>
</evidence>
<dbReference type="Proteomes" id="UP001634394">
    <property type="component" value="Unassembled WGS sequence"/>
</dbReference>
<dbReference type="EMBL" id="JBJQND010000002">
    <property type="protein sequence ID" value="KAL3885125.1"/>
    <property type="molecule type" value="Genomic_DNA"/>
</dbReference>
<comment type="caution">
    <text evidence="1">The sequence shown here is derived from an EMBL/GenBank/DDBJ whole genome shotgun (WGS) entry which is preliminary data.</text>
</comment>
<dbReference type="AlphaFoldDB" id="A0ABD3XGC7"/>
<feature type="non-terminal residue" evidence="1">
    <location>
        <position position="1"/>
    </location>
</feature>